<dbReference type="PROSITE" id="PS00028">
    <property type="entry name" value="ZINC_FINGER_C2H2_1"/>
    <property type="match status" value="1"/>
</dbReference>
<keyword evidence="4" id="KW-1185">Reference proteome</keyword>
<comment type="caution">
    <text evidence="3">The sequence shown here is derived from an EMBL/GenBank/DDBJ whole genome shotgun (WGS) entry which is preliminary data.</text>
</comment>
<reference evidence="4" key="1">
    <citation type="journal article" date="2024" name="IScience">
        <title>Strigolactones Initiate the Formation of Haustorium-like Structures in Castilleja.</title>
        <authorList>
            <person name="Buerger M."/>
            <person name="Peterson D."/>
            <person name="Chory J."/>
        </authorList>
    </citation>
    <scope>NUCLEOTIDE SEQUENCE [LARGE SCALE GENOMIC DNA]</scope>
</reference>
<name>A0ABD3CBL3_9LAMI</name>
<feature type="domain" description="C2H2-type" evidence="2">
    <location>
        <begin position="140"/>
        <end position="161"/>
    </location>
</feature>
<protein>
    <recommendedName>
        <fullName evidence="2">C2H2-type domain-containing protein</fullName>
    </recommendedName>
</protein>
<dbReference type="AlphaFoldDB" id="A0ABD3CBL3"/>
<dbReference type="Proteomes" id="UP001632038">
    <property type="component" value="Unassembled WGS sequence"/>
</dbReference>
<feature type="region of interest" description="Disordered" evidence="1">
    <location>
        <begin position="99"/>
        <end position="133"/>
    </location>
</feature>
<accession>A0ABD3CBL3</accession>
<feature type="compositionally biased region" description="Basic and acidic residues" evidence="1">
    <location>
        <begin position="199"/>
        <end position="230"/>
    </location>
</feature>
<feature type="compositionally biased region" description="Basic residues" evidence="1">
    <location>
        <begin position="263"/>
        <end position="276"/>
    </location>
</feature>
<gene>
    <name evidence="3" type="ORF">CASFOL_029651</name>
</gene>
<dbReference type="EMBL" id="JAVIJP010000047">
    <property type="protein sequence ID" value="KAL3626102.1"/>
    <property type="molecule type" value="Genomic_DNA"/>
</dbReference>
<sequence>MASLISLTLPVKQTSSNGKVGHSALSVGGLTSNGPVSLAGLGGGSGGLGFRSRYGGLGIRGISASGPMGFRSRYGAMDLAIRGISASGPMGANICLPPQNRPNPPDLPPTHPRIRKLNPRRAKTRKASPTHPINRKFFPCPVCPRSFESAQARYNHGVNEHPKEIRQKKYKEGFKILQKNVEDALRGSLYQESMKKRFEAAKKKKKEEEEAVKKKKEEDEVAKKKEHTERLSASGIGPLPEPPVKHPKKTELKNKTKREARTQRRNARKEKRKARKQLREARKGNNKK</sequence>
<dbReference type="InterPro" id="IPR013087">
    <property type="entry name" value="Znf_C2H2_type"/>
</dbReference>
<feature type="compositionally biased region" description="Basic residues" evidence="1">
    <location>
        <begin position="112"/>
        <end position="128"/>
    </location>
</feature>
<feature type="compositionally biased region" description="Basic and acidic residues" evidence="1">
    <location>
        <begin position="249"/>
        <end position="262"/>
    </location>
</feature>
<feature type="region of interest" description="Disordered" evidence="1">
    <location>
        <begin position="199"/>
        <end position="288"/>
    </location>
</feature>
<evidence type="ECO:0000313" key="4">
    <source>
        <dbReference type="Proteomes" id="UP001632038"/>
    </source>
</evidence>
<evidence type="ECO:0000313" key="3">
    <source>
        <dbReference type="EMBL" id="KAL3626102.1"/>
    </source>
</evidence>
<evidence type="ECO:0000256" key="1">
    <source>
        <dbReference type="SAM" id="MobiDB-lite"/>
    </source>
</evidence>
<evidence type="ECO:0000259" key="2">
    <source>
        <dbReference type="PROSITE" id="PS00028"/>
    </source>
</evidence>
<organism evidence="3 4">
    <name type="scientific">Castilleja foliolosa</name>
    <dbReference type="NCBI Taxonomy" id="1961234"/>
    <lineage>
        <taxon>Eukaryota</taxon>
        <taxon>Viridiplantae</taxon>
        <taxon>Streptophyta</taxon>
        <taxon>Embryophyta</taxon>
        <taxon>Tracheophyta</taxon>
        <taxon>Spermatophyta</taxon>
        <taxon>Magnoliopsida</taxon>
        <taxon>eudicotyledons</taxon>
        <taxon>Gunneridae</taxon>
        <taxon>Pentapetalae</taxon>
        <taxon>asterids</taxon>
        <taxon>lamiids</taxon>
        <taxon>Lamiales</taxon>
        <taxon>Orobanchaceae</taxon>
        <taxon>Pedicularideae</taxon>
        <taxon>Castillejinae</taxon>
        <taxon>Castilleja</taxon>
    </lineage>
</organism>
<proteinExistence type="predicted"/>
<feature type="compositionally biased region" description="Pro residues" evidence="1">
    <location>
        <begin position="99"/>
        <end position="111"/>
    </location>
</feature>
<feature type="compositionally biased region" description="Basic and acidic residues" evidence="1">
    <location>
        <begin position="277"/>
        <end position="288"/>
    </location>
</feature>